<dbReference type="SUPFAM" id="SSF75304">
    <property type="entry name" value="Amidase signature (AS) enzymes"/>
    <property type="match status" value="1"/>
</dbReference>
<dbReference type="InterPro" id="IPR036928">
    <property type="entry name" value="AS_sf"/>
</dbReference>
<protein>
    <submittedName>
        <fullName evidence="2">Amidase</fullName>
        <ecNumber evidence="2">3.5.1.4</ecNumber>
    </submittedName>
</protein>
<gene>
    <name evidence="2" type="ORF">AAC691_22100</name>
</gene>
<reference evidence="2 3" key="1">
    <citation type="submission" date="2024-04" db="EMBL/GenBank/DDBJ databases">
        <title>Complete genome sequence of Nguyenibacter vanlangesis HBCM-1154, a strain capable of nitrogen fixation, IAA production, and phosphorus solubilization isolated from sugarcane soil.</title>
        <authorList>
            <person name="MY HANH P."/>
        </authorList>
    </citation>
    <scope>NUCLEOTIDE SEQUENCE [LARGE SCALE GENOMIC DNA]</scope>
    <source>
        <strain evidence="2 3">HBCM 1154</strain>
    </source>
</reference>
<proteinExistence type="predicted"/>
<name>A0ABZ3D5G2_9PROT</name>
<sequence>MTALHALDTAGLLDGYRTGRFTPREAMQSVLDRIAAWESLPPDRRPGGLCFPDPEGALHAADASGARWRRGAPAGPLDGVPATIKELIASKGVPVPQGCAAFDPAPAEADSPVAARLREAGAILFARTTVPDIGMLSSGLSSLYPLTRNPWDLATNPGGSSAGAATAAAAGYGPLHVGTDIGGSVRLPAAWCGLVGFKPSFGRIPIDPYYVGRCAGPMTRTVDDAARLMAVLTQPDPRDATALPYQQIDWDSPGTGPAGLRVGLMLDAGCGMTLDPEIAEAVTAAARSFQAAGATLVPVPPVMDDAVLNGIDRYWQARAWAELSRLPDDRRARVLPYILAWAGQGATVSGVEAIDGFGCTFTLRRRCADLFRTVDIVLSPTTPNLSFPAEYASPLDDPARPFAHIAYTLPWNMSEQPAISLNCGFSRGGTPIGLQIVTPRFADGLALQLARWFETTYGAVTTWPEPPLSCPDLT</sequence>
<dbReference type="GO" id="GO:0004040">
    <property type="term" value="F:amidase activity"/>
    <property type="evidence" value="ECO:0007669"/>
    <property type="project" value="UniProtKB-EC"/>
</dbReference>
<dbReference type="Proteomes" id="UP001449795">
    <property type="component" value="Chromosome"/>
</dbReference>
<dbReference type="InterPro" id="IPR023631">
    <property type="entry name" value="Amidase_dom"/>
</dbReference>
<accession>A0ABZ3D5G2</accession>
<dbReference type="NCBIfam" id="NF005450">
    <property type="entry name" value="PRK07042.1"/>
    <property type="match status" value="1"/>
</dbReference>
<organism evidence="2 3">
    <name type="scientific">Nguyenibacter vanlangensis</name>
    <dbReference type="NCBI Taxonomy" id="1216886"/>
    <lineage>
        <taxon>Bacteria</taxon>
        <taxon>Pseudomonadati</taxon>
        <taxon>Pseudomonadota</taxon>
        <taxon>Alphaproteobacteria</taxon>
        <taxon>Acetobacterales</taxon>
        <taxon>Acetobacteraceae</taxon>
        <taxon>Nguyenibacter</taxon>
    </lineage>
</organism>
<dbReference type="EMBL" id="CP152276">
    <property type="protein sequence ID" value="XAE42885.1"/>
    <property type="molecule type" value="Genomic_DNA"/>
</dbReference>
<dbReference type="PANTHER" id="PTHR11895">
    <property type="entry name" value="TRANSAMIDASE"/>
    <property type="match status" value="1"/>
</dbReference>
<evidence type="ECO:0000313" key="3">
    <source>
        <dbReference type="Proteomes" id="UP001449795"/>
    </source>
</evidence>
<dbReference type="RefSeq" id="WP_342628505.1">
    <property type="nucleotide sequence ID" value="NZ_CP152276.1"/>
</dbReference>
<dbReference type="PANTHER" id="PTHR11895:SF173">
    <property type="entry name" value="GLUTAMYL-TRNA AMIDOTRANSFERASE SUBUNIT A"/>
    <property type="match status" value="1"/>
</dbReference>
<dbReference type="InterPro" id="IPR000120">
    <property type="entry name" value="Amidase"/>
</dbReference>
<keyword evidence="2" id="KW-0378">Hydrolase</keyword>
<dbReference type="Gene3D" id="3.90.1300.10">
    <property type="entry name" value="Amidase signature (AS) domain"/>
    <property type="match status" value="1"/>
</dbReference>
<dbReference type="EC" id="3.5.1.4" evidence="2"/>
<keyword evidence="3" id="KW-1185">Reference proteome</keyword>
<dbReference type="Pfam" id="PF01425">
    <property type="entry name" value="Amidase"/>
    <property type="match status" value="1"/>
</dbReference>
<feature type="domain" description="Amidase" evidence="1">
    <location>
        <begin position="53"/>
        <end position="445"/>
    </location>
</feature>
<evidence type="ECO:0000259" key="1">
    <source>
        <dbReference type="Pfam" id="PF01425"/>
    </source>
</evidence>
<evidence type="ECO:0000313" key="2">
    <source>
        <dbReference type="EMBL" id="XAE42885.1"/>
    </source>
</evidence>